<evidence type="ECO:0008006" key="4">
    <source>
        <dbReference type="Google" id="ProtNLM"/>
    </source>
</evidence>
<comment type="caution">
    <text evidence="2">The sequence shown here is derived from an EMBL/GenBank/DDBJ whole genome shotgun (WGS) entry which is preliminary data.</text>
</comment>
<evidence type="ECO:0000313" key="2">
    <source>
        <dbReference type="EMBL" id="KAK0721838.1"/>
    </source>
</evidence>
<organism evidence="2 3">
    <name type="scientific">Lasiosphaeria miniovina</name>
    <dbReference type="NCBI Taxonomy" id="1954250"/>
    <lineage>
        <taxon>Eukaryota</taxon>
        <taxon>Fungi</taxon>
        <taxon>Dikarya</taxon>
        <taxon>Ascomycota</taxon>
        <taxon>Pezizomycotina</taxon>
        <taxon>Sordariomycetes</taxon>
        <taxon>Sordariomycetidae</taxon>
        <taxon>Sordariales</taxon>
        <taxon>Lasiosphaeriaceae</taxon>
        <taxon>Lasiosphaeria</taxon>
    </lineage>
</organism>
<dbReference type="Proteomes" id="UP001172101">
    <property type="component" value="Unassembled WGS sequence"/>
</dbReference>
<reference evidence="2" key="1">
    <citation type="submission" date="2023-06" db="EMBL/GenBank/DDBJ databases">
        <title>Genome-scale phylogeny and comparative genomics of the fungal order Sordariales.</title>
        <authorList>
            <consortium name="Lawrence Berkeley National Laboratory"/>
            <person name="Hensen N."/>
            <person name="Bonometti L."/>
            <person name="Westerberg I."/>
            <person name="Brannstrom I.O."/>
            <person name="Guillou S."/>
            <person name="Cros-Aarteil S."/>
            <person name="Calhoun S."/>
            <person name="Haridas S."/>
            <person name="Kuo A."/>
            <person name="Mondo S."/>
            <person name="Pangilinan J."/>
            <person name="Riley R."/>
            <person name="LaButti K."/>
            <person name="Andreopoulos B."/>
            <person name="Lipzen A."/>
            <person name="Chen C."/>
            <person name="Yanf M."/>
            <person name="Daum C."/>
            <person name="Ng V."/>
            <person name="Clum A."/>
            <person name="Steindorff A."/>
            <person name="Ohm R."/>
            <person name="Martin F."/>
            <person name="Silar P."/>
            <person name="Natvig D."/>
            <person name="Lalanne C."/>
            <person name="Gautier V."/>
            <person name="Ament-velasquez S.L."/>
            <person name="Kruys A."/>
            <person name="Hutchinson M.I."/>
            <person name="Powell A.J."/>
            <person name="Barry K."/>
            <person name="Miller A.N."/>
            <person name="Grigoriev I.V."/>
            <person name="Debuchy R."/>
            <person name="Gladieux P."/>
            <person name="Thoren M.H."/>
            <person name="Johannesson H."/>
        </authorList>
    </citation>
    <scope>NUCLEOTIDE SEQUENCE</scope>
    <source>
        <strain evidence="2">SMH2392-1A</strain>
    </source>
</reference>
<feature type="chain" id="PRO_5041316225" description="Secreted protein" evidence="1">
    <location>
        <begin position="21"/>
        <end position="83"/>
    </location>
</feature>
<dbReference type="GeneID" id="85324813"/>
<evidence type="ECO:0000256" key="1">
    <source>
        <dbReference type="SAM" id="SignalP"/>
    </source>
</evidence>
<gene>
    <name evidence="2" type="ORF">B0T26DRAFT_700427</name>
</gene>
<sequence length="83" mass="9275">MGFGFVFCLGRFAILGSTTAVPNIELNYMVYSSNPVAPSRDIPGAIKLTAMIHIIPCPFSEQCHRFLQPIRGGREIWTQEVVY</sequence>
<keyword evidence="3" id="KW-1185">Reference proteome</keyword>
<feature type="signal peptide" evidence="1">
    <location>
        <begin position="1"/>
        <end position="20"/>
    </location>
</feature>
<protein>
    <recommendedName>
        <fullName evidence="4">Secreted protein</fullName>
    </recommendedName>
</protein>
<name>A0AA40ATS3_9PEZI</name>
<evidence type="ECO:0000313" key="3">
    <source>
        <dbReference type="Proteomes" id="UP001172101"/>
    </source>
</evidence>
<proteinExistence type="predicted"/>
<dbReference type="RefSeq" id="XP_060297762.1">
    <property type="nucleotide sequence ID" value="XM_060441543.1"/>
</dbReference>
<dbReference type="EMBL" id="JAUIRO010000003">
    <property type="protein sequence ID" value="KAK0721838.1"/>
    <property type="molecule type" value="Genomic_DNA"/>
</dbReference>
<dbReference type="AlphaFoldDB" id="A0AA40ATS3"/>
<accession>A0AA40ATS3</accession>
<keyword evidence="1" id="KW-0732">Signal</keyword>